<dbReference type="GeneID" id="87927238"/>
<feature type="compositionally biased region" description="Polar residues" evidence="1">
    <location>
        <begin position="593"/>
        <end position="610"/>
    </location>
</feature>
<feature type="compositionally biased region" description="Low complexity" evidence="1">
    <location>
        <begin position="618"/>
        <end position="655"/>
    </location>
</feature>
<organism evidence="2 3">
    <name type="scientific">Podospora pseudopauciseta</name>
    <dbReference type="NCBI Taxonomy" id="2093780"/>
    <lineage>
        <taxon>Eukaryota</taxon>
        <taxon>Fungi</taxon>
        <taxon>Dikarya</taxon>
        <taxon>Ascomycota</taxon>
        <taxon>Pezizomycotina</taxon>
        <taxon>Sordariomycetes</taxon>
        <taxon>Sordariomycetidae</taxon>
        <taxon>Sordariales</taxon>
        <taxon>Podosporaceae</taxon>
        <taxon>Podospora</taxon>
    </lineage>
</organism>
<feature type="region of interest" description="Disordered" evidence="1">
    <location>
        <begin position="350"/>
        <end position="370"/>
    </location>
</feature>
<feature type="region of interest" description="Disordered" evidence="1">
    <location>
        <begin position="287"/>
        <end position="337"/>
    </location>
</feature>
<evidence type="ECO:0000313" key="3">
    <source>
        <dbReference type="Proteomes" id="UP001326199"/>
    </source>
</evidence>
<name>A0ABR0HWN9_9PEZI</name>
<feature type="compositionally biased region" description="Polar residues" evidence="1">
    <location>
        <begin position="321"/>
        <end position="337"/>
    </location>
</feature>
<dbReference type="EMBL" id="JAFFHB010000001">
    <property type="protein sequence ID" value="KAK4672468.1"/>
    <property type="molecule type" value="Genomic_DNA"/>
</dbReference>
<gene>
    <name evidence="2" type="ORF">QC763_103370</name>
</gene>
<feature type="compositionally biased region" description="Low complexity" evidence="1">
    <location>
        <begin position="302"/>
        <end position="319"/>
    </location>
</feature>
<feature type="compositionally biased region" description="Low complexity" evidence="1">
    <location>
        <begin position="350"/>
        <end position="362"/>
    </location>
</feature>
<protein>
    <recommendedName>
        <fullName evidence="4">F-box domain-containing protein</fullName>
    </recommendedName>
</protein>
<sequence length="747" mass="81538">MKVSLAPFGGNGINPTSILHPEPHIPPSSCGLPDCLPVTCLLPRLSPPHEDSAISRYHFCFSFSSCISRIARRPGFKLPPQSLQDKVWCVVRVDKVPRLLPDASNRLDESLSPVATQPAAGQSVPQPSLQHIWFPHPSIPVCRARRRGSWTVAVQAGPEEKGPLFSLHPRVLLPVPKPSPADHSVNAPAAVCINTTAPAASRSTFIRGTRFPSHSWLSALAHNPSTLTFLPRHLSTKTMLEVTGYPQQQYFGGPAHRVFPPLPPAVPLSSSTPELLREVAFNASNYYSSSNPATKQQAETRSASVSSVSSSTSLSSPPSMQHGTSSRTISPVPSMTDSAIGNALVAGTHYQQSPQPQSYTPQAHTTLSLPSPSQYFQAHMAPPATLYSSLSQRQYSQSQHYGYQVGSIPSHPSPLSMQSFPGLGFTHFAISSYHSPSSDLHSYQTSPLLQYRPEVRGPSPFLKGLQSLPPHIISRIHRSFTYLECFQVSKVSRWFKEKFDPANLPVEDKIAGVRYAEQYYRRYFPGRASSSNASGSGREYDAKHPGSFGCYHCFQIKGPECFEQFKWNNHPEDDGNNETGSSASTLGPGAVSVRSTPPKSSVSAYSSTGNPHYDPSLTRSSVTAAANNSRRASRAESTGSPASSSTAAGGSMPSTDSPRIKETWGIRRFCIDCGIRKQYYRPGDLIELCKTKEAVWVCQCWKIHWRPAEIKCTDCGSFIPLSTPSRRRGLNSQTIHCFSLSIPPFAL</sequence>
<keyword evidence="3" id="KW-1185">Reference proteome</keyword>
<reference evidence="2 3" key="1">
    <citation type="journal article" date="2023" name="bioRxiv">
        <title>High-quality genome assemblies of four members of thePodospora anserinaspecies complex.</title>
        <authorList>
            <person name="Ament-Velasquez S.L."/>
            <person name="Vogan A.A."/>
            <person name="Wallerman O."/>
            <person name="Hartmann F."/>
            <person name="Gautier V."/>
            <person name="Silar P."/>
            <person name="Giraud T."/>
            <person name="Johannesson H."/>
        </authorList>
    </citation>
    <scope>NUCLEOTIDE SEQUENCE [LARGE SCALE GENOMIC DNA]</scope>
    <source>
        <strain evidence="2 3">CBS 411.78</strain>
    </source>
</reference>
<evidence type="ECO:0000313" key="2">
    <source>
        <dbReference type="EMBL" id="KAK4672468.1"/>
    </source>
</evidence>
<feature type="compositionally biased region" description="Polar residues" evidence="1">
    <location>
        <begin position="292"/>
        <end position="301"/>
    </location>
</feature>
<comment type="caution">
    <text evidence="2">The sequence shown here is derived from an EMBL/GenBank/DDBJ whole genome shotgun (WGS) entry which is preliminary data.</text>
</comment>
<dbReference type="Proteomes" id="UP001326199">
    <property type="component" value="Unassembled WGS sequence"/>
</dbReference>
<evidence type="ECO:0000256" key="1">
    <source>
        <dbReference type="SAM" id="MobiDB-lite"/>
    </source>
</evidence>
<proteinExistence type="predicted"/>
<accession>A0ABR0HWN9</accession>
<dbReference type="RefSeq" id="XP_062769790.1">
    <property type="nucleotide sequence ID" value="XM_062906895.1"/>
</dbReference>
<feature type="region of interest" description="Disordered" evidence="1">
    <location>
        <begin position="572"/>
        <end position="659"/>
    </location>
</feature>
<evidence type="ECO:0008006" key="4">
    <source>
        <dbReference type="Google" id="ProtNLM"/>
    </source>
</evidence>